<keyword evidence="10" id="KW-0548">Nucleotidyltransferase</keyword>
<keyword evidence="13" id="KW-0067">ATP-binding</keyword>
<dbReference type="RefSeq" id="YP_010799979.1">
    <property type="nucleotide sequence ID" value="NC_076720.1"/>
</dbReference>
<dbReference type="PROSITE" id="PS51590">
    <property type="entry name" value="SAM_MT_MNV_L"/>
    <property type="match status" value="1"/>
</dbReference>
<feature type="domain" description="Mononegavirus-type SAM-dependent 2'-O-MTase" evidence="28">
    <location>
        <begin position="1630"/>
        <end position="1826"/>
    </location>
</feature>
<evidence type="ECO:0000256" key="9">
    <source>
        <dbReference type="ARBA" id="ARBA00022691"/>
    </source>
</evidence>
<evidence type="ECO:0000256" key="8">
    <source>
        <dbReference type="ARBA" id="ARBA00022679"/>
    </source>
</evidence>
<evidence type="ECO:0000256" key="3">
    <source>
        <dbReference type="ARBA" id="ARBA00012494"/>
    </source>
</evidence>
<evidence type="ECO:0000256" key="15">
    <source>
        <dbReference type="ARBA" id="ARBA00022953"/>
    </source>
</evidence>
<keyword evidence="15" id="KW-0693">Viral RNA replication</keyword>
<dbReference type="InterPro" id="IPR039530">
    <property type="entry name" value="L_methyltransferase_rhabdo"/>
</dbReference>
<keyword evidence="16" id="KW-0506">mRNA capping</keyword>
<evidence type="ECO:0000256" key="2">
    <source>
        <dbReference type="ARBA" id="ARBA00004328"/>
    </source>
</evidence>
<evidence type="ECO:0000259" key="27">
    <source>
        <dbReference type="PROSITE" id="PS50526"/>
    </source>
</evidence>
<keyword evidence="8" id="KW-0808">Transferase</keyword>
<comment type="catalytic activity">
    <reaction evidence="26">
        <text>GTP + H2O = GDP + phosphate + H(+)</text>
        <dbReference type="Rhea" id="RHEA:19669"/>
        <dbReference type="ChEBI" id="CHEBI:15377"/>
        <dbReference type="ChEBI" id="CHEBI:15378"/>
        <dbReference type="ChEBI" id="CHEBI:37565"/>
        <dbReference type="ChEBI" id="CHEBI:43474"/>
        <dbReference type="ChEBI" id="CHEBI:58189"/>
    </reaction>
</comment>
<evidence type="ECO:0000256" key="5">
    <source>
        <dbReference type="ARBA" id="ARBA00022484"/>
    </source>
</evidence>
<dbReference type="EMBL" id="MN103537">
    <property type="protein sequence ID" value="QDZ59981.1"/>
    <property type="molecule type" value="Viral_cRNA"/>
</dbReference>
<keyword evidence="6" id="KW-0489">Methyltransferase</keyword>
<evidence type="ECO:0000256" key="19">
    <source>
        <dbReference type="ARBA" id="ARBA00024494"/>
    </source>
</evidence>
<reference evidence="29" key="1">
    <citation type="submission" date="2019-06" db="EMBL/GenBank/DDBJ databases">
        <title>Characterization of a Novel Rhabdovirus Isolated from a Stranded Harbour Porpoise (Phocoena phocoena).</title>
        <authorList>
            <person name="Emelianchik A."/>
            <person name="Rodrigues T.C.S."/>
            <person name="Subramaniam K."/>
            <person name="Nielsen O."/>
            <person name="Burek-Huntington K.A."/>
            <person name="Rotstein D."/>
            <person name="Popov V.L."/>
            <person name="Stone D."/>
            <person name="Waltzek T.B."/>
        </authorList>
    </citation>
    <scope>NUCLEOTIDE SEQUENCE</scope>
    <source>
        <strain evidence="29">WVL17017A</strain>
    </source>
</reference>
<dbReference type="NCBIfam" id="TIGR04198">
    <property type="entry name" value="paramyx_RNAcap"/>
    <property type="match status" value="1"/>
</dbReference>
<dbReference type="InterPro" id="IPR017234">
    <property type="entry name" value="RNA-dir_pol_rhabdovirus"/>
</dbReference>
<evidence type="ECO:0000256" key="16">
    <source>
        <dbReference type="ARBA" id="ARBA00023042"/>
    </source>
</evidence>
<keyword evidence="30" id="KW-1185">Reference proteome</keyword>
<evidence type="ECO:0000256" key="18">
    <source>
        <dbReference type="ARBA" id="ARBA00023268"/>
    </source>
</evidence>
<evidence type="ECO:0000256" key="1">
    <source>
        <dbReference type="ARBA" id="ARBA00004192"/>
    </source>
</evidence>
<comment type="subcellular location">
    <subcellularLocation>
        <location evidence="1">Host cytoplasm</location>
    </subcellularLocation>
    <subcellularLocation>
        <location evidence="2">Virion</location>
    </subcellularLocation>
</comment>
<evidence type="ECO:0000313" key="29">
    <source>
        <dbReference type="EMBL" id="QDZ59981.1"/>
    </source>
</evidence>
<comment type="catalytic activity">
    <reaction evidence="19">
        <text>a 5'-end triphospho-adenylyl-adenylyl-cytidylyl-adenosine in mRNA + GDP + H(+) = a 5'-end (5'-triphosphoguanosine)-adenylyl-adenylyl-cytidylyl-adenosine in mRNA + diphosphate</text>
        <dbReference type="Rhea" id="RHEA:65436"/>
        <dbReference type="Rhea" id="RHEA-COMP:16797"/>
        <dbReference type="Rhea" id="RHEA-COMP:16799"/>
        <dbReference type="ChEBI" id="CHEBI:15378"/>
        <dbReference type="ChEBI" id="CHEBI:33019"/>
        <dbReference type="ChEBI" id="CHEBI:58189"/>
        <dbReference type="ChEBI" id="CHEBI:156484"/>
        <dbReference type="ChEBI" id="CHEBI:156503"/>
        <dbReference type="EC" id="2.7.7.88"/>
    </reaction>
</comment>
<evidence type="ECO:0000256" key="13">
    <source>
        <dbReference type="ARBA" id="ARBA00022840"/>
    </source>
</evidence>
<dbReference type="EC" id="2.7.7.88" evidence="4"/>
<keyword evidence="11" id="KW-0547">Nucleotide-binding</keyword>
<dbReference type="KEGG" id="vg:80538436"/>
<keyword evidence="5" id="KW-0696">RNA-directed RNA polymerase</keyword>
<dbReference type="Pfam" id="PF14318">
    <property type="entry name" value="Mononeg_mRNAcap"/>
    <property type="match status" value="1"/>
</dbReference>
<dbReference type="Pfam" id="PF00946">
    <property type="entry name" value="Mononeg_RNA_pol"/>
    <property type="match status" value="1"/>
</dbReference>
<dbReference type="GO" id="GO:0030430">
    <property type="term" value="C:host cell cytoplasm"/>
    <property type="evidence" value="ECO:0007669"/>
    <property type="project" value="UniProtKB-SubCell"/>
</dbReference>
<dbReference type="GO" id="GO:0004482">
    <property type="term" value="F:mRNA 5'-cap (guanine-N7-)-methyltransferase activity"/>
    <property type="evidence" value="ECO:0007669"/>
    <property type="project" value="InterPro"/>
</dbReference>
<keyword evidence="12" id="KW-0378">Hydrolase</keyword>
<dbReference type="Pfam" id="PF14314">
    <property type="entry name" value="Methyltrans_Mon_2nd"/>
    <property type="match status" value="1"/>
</dbReference>
<evidence type="ECO:0000256" key="25">
    <source>
        <dbReference type="ARBA" id="ARBA00047370"/>
    </source>
</evidence>
<evidence type="ECO:0000256" key="4">
    <source>
        <dbReference type="ARBA" id="ARBA00012582"/>
    </source>
</evidence>
<dbReference type="InterPro" id="IPR039736">
    <property type="entry name" value="L_poly_C"/>
</dbReference>
<evidence type="ECO:0000256" key="23">
    <source>
        <dbReference type="ARBA" id="ARBA00031012"/>
    </source>
</evidence>
<keyword evidence="18" id="KW-0511">Multifunctional enzyme</keyword>
<dbReference type="PROSITE" id="PS50526">
    <property type="entry name" value="RDRP_SSRNA_NEG_NONSEG"/>
    <property type="match status" value="1"/>
</dbReference>
<evidence type="ECO:0000256" key="7">
    <source>
        <dbReference type="ARBA" id="ARBA00022664"/>
    </source>
</evidence>
<dbReference type="Proteomes" id="UP000830044">
    <property type="component" value="Segment"/>
</dbReference>
<proteinExistence type="predicted"/>
<feature type="domain" description="RdRp catalytic" evidence="27">
    <location>
        <begin position="591"/>
        <end position="777"/>
    </location>
</feature>
<evidence type="ECO:0000256" key="11">
    <source>
        <dbReference type="ARBA" id="ARBA00022741"/>
    </source>
</evidence>
<dbReference type="EC" id="2.1.1.375" evidence="21"/>
<dbReference type="InterPro" id="IPR025786">
    <property type="entry name" value="Mononega_L_MeTrfase"/>
</dbReference>
<evidence type="ECO:0000256" key="6">
    <source>
        <dbReference type="ARBA" id="ARBA00022603"/>
    </source>
</evidence>
<keyword evidence="17" id="KW-1035">Host cytoplasm</keyword>
<dbReference type="GO" id="GO:0044423">
    <property type="term" value="C:virion component"/>
    <property type="evidence" value="ECO:0007669"/>
    <property type="project" value="UniProtKB-KW"/>
</dbReference>
<dbReference type="Pfam" id="PF21080">
    <property type="entry name" value="Methyltrans_Mon_1st"/>
    <property type="match status" value="1"/>
</dbReference>
<evidence type="ECO:0000259" key="28">
    <source>
        <dbReference type="PROSITE" id="PS51590"/>
    </source>
</evidence>
<gene>
    <name evidence="29" type="primary">L</name>
</gene>
<evidence type="ECO:0000256" key="21">
    <source>
        <dbReference type="ARBA" id="ARBA00026099"/>
    </source>
</evidence>
<dbReference type="GeneID" id="80538436"/>
<dbReference type="GO" id="GO:0005524">
    <property type="term" value="F:ATP binding"/>
    <property type="evidence" value="ECO:0007669"/>
    <property type="project" value="UniProtKB-KW"/>
</dbReference>
<evidence type="ECO:0000313" key="30">
    <source>
        <dbReference type="Proteomes" id="UP000830044"/>
    </source>
</evidence>
<comment type="catalytic activity">
    <reaction evidence="25">
        <text>a 5'-end (5'-triphosphoguanosine)-adenylyl-adenylyl-cytidylyl-adenosine in mRNA + 2 S-adenosyl-L-methionine = a 5'-end (N(7)-methyl 5'-triphosphoguanosine)-(2'-O-methyladenylyl)-adenylyl-cytidylyl-adenosine in mRNA + 2 S-adenosyl-L-homocysteine + H(+)</text>
        <dbReference type="Rhea" id="RHEA:65376"/>
        <dbReference type="Rhea" id="RHEA-COMP:16797"/>
        <dbReference type="Rhea" id="RHEA-COMP:16798"/>
        <dbReference type="ChEBI" id="CHEBI:15378"/>
        <dbReference type="ChEBI" id="CHEBI:57856"/>
        <dbReference type="ChEBI" id="CHEBI:59789"/>
        <dbReference type="ChEBI" id="CHEBI:156483"/>
        <dbReference type="ChEBI" id="CHEBI:156484"/>
        <dbReference type="EC" id="2.1.1.375"/>
    </reaction>
</comment>
<comment type="catalytic activity">
    <reaction evidence="24">
        <text>a 5'-end (5'-triphosphoguanosine)-adenylyl-adenylyl-cytidylyl-adenosine in mRNA + S-adenosyl-L-methionine = a 5'-end (5'-triphosphoguanosine)-(2'-O-methyladenylyl)-adenylyl-cytidylyl-adenosine in mRNA + S-adenosyl-L-homocysteine + H(+)</text>
        <dbReference type="Rhea" id="RHEA:65380"/>
        <dbReference type="Rhea" id="RHEA-COMP:16797"/>
        <dbReference type="Rhea" id="RHEA-COMP:16801"/>
        <dbReference type="ChEBI" id="CHEBI:15378"/>
        <dbReference type="ChEBI" id="CHEBI:57856"/>
        <dbReference type="ChEBI" id="CHEBI:59789"/>
        <dbReference type="ChEBI" id="CHEBI:156482"/>
        <dbReference type="ChEBI" id="CHEBI:156484"/>
    </reaction>
</comment>
<keyword evidence="7" id="KW-0507">mRNA processing</keyword>
<evidence type="ECO:0000256" key="20">
    <source>
        <dbReference type="ARBA" id="ARBA00024499"/>
    </source>
</evidence>
<dbReference type="InterPro" id="IPR026890">
    <property type="entry name" value="Mononeg_mRNAcap"/>
</dbReference>
<protein>
    <recommendedName>
        <fullName evidence="23">Replicase</fullName>
        <ecNumber evidence="21">2.1.1.375</ecNumber>
        <ecNumber evidence="3">2.7.7.48</ecNumber>
        <ecNumber evidence="4">2.7.7.88</ecNumber>
    </recommendedName>
    <alternativeName>
        <fullName evidence="22">Transcriptase</fullName>
    </alternativeName>
</protein>
<accession>A0AAE6M1F8</accession>
<comment type="catalytic activity">
    <reaction evidence="20">
        <text>a 5'-end (5'-triphosphoguanosine)-(2'-O-methyladenylyl)-adenylyl-cytidylyl-adenosine in mRNA + S-adenosyl-L-methionine = a 5'-end (N(7)-methyl 5'-triphosphoguanosine)-(2'-O-methyladenylyl)-adenylyl-cytidylyl-adenosine in mRNA + S-adenosyl-L-homocysteine</text>
        <dbReference type="Rhea" id="RHEA:65440"/>
        <dbReference type="Rhea" id="RHEA-COMP:16798"/>
        <dbReference type="Rhea" id="RHEA-COMP:16801"/>
        <dbReference type="ChEBI" id="CHEBI:57856"/>
        <dbReference type="ChEBI" id="CHEBI:59789"/>
        <dbReference type="ChEBI" id="CHEBI:156482"/>
        <dbReference type="ChEBI" id="CHEBI:156483"/>
    </reaction>
</comment>
<keyword evidence="9" id="KW-0949">S-adenosyl-L-methionine</keyword>
<dbReference type="PIRSF" id="PIRSF037546">
    <property type="entry name" value="RNA_pol_RhabdoV_sub"/>
    <property type="match status" value="1"/>
</dbReference>
<sequence>MEDLCLEDVIDDCELPEWLDTEIAGGNPLNSRDYSLNSPLISDFLDALCRYITTHHELDPRYLRHRALFEGVREQVIKYKLTINEDHKNCHRWAGRHLTNLQSGCKYRKLIEGINKDCSEMEPLLKAFFQAWGITDSVDVSKIPSDPWWPHYGGLFLSWHQVTLIMNSQSETERSNLQKTVKGLIVEGVPWYYKCFLSGLGNIIIWSEVVLLLDHGILIERNFVLMMKDLLIARTQTLCSTINRVDNKYDQQTYELMLQLYQLGDLMLKKFGDQAYECLKMIEPMCNLRLADLAHAFRPLIPDFPHFRTHVEQTVRELELQFDEIREIFILIERITRVDDVLVVFSSFRHWGHPYIAYLEGLEKLHNQVTMKKNIDVKYANVLASDLAYMVLKKHFENHKSWAVKRDMVSRRHPLHEHIMNSTWPTPKQIEDFGDKWHELPLDKIFDIPDLIDPSMIYADKSHSMNRSEVLDHVRMNPNTPIPTRKVLKTLLEKPATNWPEFLKRIEEHGLEKDSLIIGLKGKERELKKSGRFFSLMSWELREYFVITEHLIKQHFVPMFKGLTMADDMTAVIKKMLERSQGQGENDYEHVSIANHIDYEKWNNHQRKESNGPVFRVMGQFLGYPTLIERTHEFFEKSLIYYNGRPDLMEVEGDMLVNKHGERVCWNGQAGGLEGLRQKGWSILNLLVIRREAKIRNTRVQTLAQGDNQVICTQYKLQPMRNEQELRIALNQIKENNDAIMSAVEVGINKLGLIINNDETIQSADFLTYGKVPIFRGNIRGLETKRWSRVMCVTNDQLPSMANVMSSVSTNALTVSHFSEGPVEPIRQYLFFGNFARRLVEYHDPALRMSLRQAVDNPKNLNNVMYKAGVLFLDPSLGGVCGMSLTRFFMRMFPDPISESLTFWKKVHDHTEVLWVKQMARLAGHPELARSKEGNLAKLVENPAALNLRKETSALSVIKNEVKLQLYRDAERLKNKMISDSITQSRDEEPYLEAFLAGIRPLFPRFLSEFRSASFLGITDSLVGLFQNSKTIRNIFRTKYAREIEDKVVRCEIMSIKILINLCEKTYIPEMWECSSSKADQLRFESWGTQVIGATVPHPMEMLRTPDAGYCSKCNVSGKLDYITLNIVESLVDCTNSKGPMPAYLGSKTSETTSILQPWEKDTKIPVIKRAANLRSAISWFVAPDSLLAEGILNNLASLTGEDWSGMIQGFKRTGSALHRFSSSRISSGGFAAQSPARLTRMMSTTDTFREIGDDNYDFMFQSLLIYSQIVGGELFKNSINSGVMHFHLDCQECMRKIEEPILEAEIPYRPTDKSHILNTWKPETTKWSEDHVMPDLSQGDWNNVGFMEMSFHVGRAEGFLFGDLLLTGSNLSDQSSIFPLSIQRKVYPLEFFDGVIDGLIKSSALSTIHRRNFEHPSKFRSTFFGTLDYLVDQLTLNAPFCNLIRSGPLSDQLISVPHKVPPTYPLSQTDLGALGRNYFRQRIKFLTKNHSYKPKWYNIWIFSDMMSPQLINPFILAQMCSKLVFAKRWGQKERDKLMVLRNTAHEVRKKIVTFKLPVNKHFMYTDQEIRHACKYTLKTSDVVQEISYSWGQELICDAYSHEITYSRCQTDKILMKIGQRRDPLISGLRLFQLATGAHYKLRALIKEHRINYDDFICGGDGSGGITSALLRMQPFSRCIFNSLLETKDMDLRGSAPSPPSAVKELGIMAHRCVNLSDVWKNPSDLSDPRTWEYFLSLKNKFKLKLNLMVFDMEVRCKMTSQKIEDLIISNLDLIEIGGTLIYKTYLSRLEEWDENMVGKIGGYFKHIYLSHTLVTSSHSSEVYLVAWFKLQKRSLNTYPVWSDVYNTALMHPCTASTEQELKRALEVQKLDMWKGVPTLLVSDLETDITTLSISIGVENGVSVVLGEEIMLYRESNPIHSILYWTIICCNQVLSPMRLNSIPSNGLIQNVIGLLTGVGLFFSLQSEKLQAYINLKSCLDDYAPFYIRGRNWNTTEGLNKSVRLDNKLALIGSVIRVCSRIGRTGSFSLSELNSKLMVKNKKLTIPNIKKKTGIFDYLTGVVRPKGVFMGTSDQPEEKVAAWRD</sequence>
<dbReference type="GO" id="GO:0003968">
    <property type="term" value="F:RNA-directed RNA polymerase activity"/>
    <property type="evidence" value="ECO:0007669"/>
    <property type="project" value="UniProtKB-KW"/>
</dbReference>
<keyword evidence="14" id="KW-0946">Virion</keyword>
<organism evidence="29 30">
    <name type="scientific">Harbour porpoise rhabdovirus</name>
    <dbReference type="NCBI Taxonomy" id="2598784"/>
    <lineage>
        <taxon>Viruses</taxon>
        <taxon>Riboviria</taxon>
        <taxon>Orthornavirae</taxon>
        <taxon>Negarnaviricota</taxon>
        <taxon>Haploviricotina</taxon>
        <taxon>Monjiviricetes</taxon>
        <taxon>Mononegavirales</taxon>
        <taxon>Rhabdoviridae</taxon>
        <taxon>Alpharhabdovirinae</taxon>
        <taxon>Cetarhavirus</taxon>
        <taxon>Cetarhavirus phocoena</taxon>
    </lineage>
</organism>
<evidence type="ECO:0000256" key="26">
    <source>
        <dbReference type="ARBA" id="ARBA00048548"/>
    </source>
</evidence>
<name>A0AAE6M1F8_9RHAB</name>
<evidence type="ECO:0000256" key="12">
    <source>
        <dbReference type="ARBA" id="ARBA00022801"/>
    </source>
</evidence>
<evidence type="ECO:0000256" key="14">
    <source>
        <dbReference type="ARBA" id="ARBA00022844"/>
    </source>
</evidence>
<evidence type="ECO:0000256" key="17">
    <source>
        <dbReference type="ARBA" id="ARBA00023200"/>
    </source>
</evidence>
<evidence type="ECO:0000256" key="24">
    <source>
        <dbReference type="ARBA" id="ARBA00047332"/>
    </source>
</evidence>
<dbReference type="InterPro" id="IPR048397">
    <property type="entry name" value="Methyltrans_Mon_CD"/>
</dbReference>
<dbReference type="GO" id="GO:0016787">
    <property type="term" value="F:hydrolase activity"/>
    <property type="evidence" value="ECO:0007669"/>
    <property type="project" value="UniProtKB-KW"/>
</dbReference>
<evidence type="ECO:0000256" key="22">
    <source>
        <dbReference type="ARBA" id="ARBA00030436"/>
    </source>
</evidence>
<dbReference type="EC" id="2.7.7.48" evidence="3"/>
<dbReference type="InterPro" id="IPR014023">
    <property type="entry name" value="Mononeg_RNA_pol_cat"/>
</dbReference>
<evidence type="ECO:0000256" key="10">
    <source>
        <dbReference type="ARBA" id="ARBA00022695"/>
    </source>
</evidence>